<dbReference type="RefSeq" id="XP_062694252.1">
    <property type="nucleotide sequence ID" value="XM_062835801.1"/>
</dbReference>
<feature type="region of interest" description="Disordered" evidence="1">
    <location>
        <begin position="925"/>
        <end position="995"/>
    </location>
</feature>
<feature type="region of interest" description="Disordered" evidence="1">
    <location>
        <begin position="1302"/>
        <end position="1350"/>
    </location>
</feature>
<feature type="region of interest" description="Disordered" evidence="1">
    <location>
        <begin position="505"/>
        <end position="528"/>
    </location>
</feature>
<feature type="compositionally biased region" description="Polar residues" evidence="1">
    <location>
        <begin position="1112"/>
        <end position="1121"/>
    </location>
</feature>
<feature type="compositionally biased region" description="Basic and acidic residues" evidence="1">
    <location>
        <begin position="167"/>
        <end position="181"/>
    </location>
</feature>
<feature type="region of interest" description="Disordered" evidence="1">
    <location>
        <begin position="1435"/>
        <end position="1565"/>
    </location>
</feature>
<feature type="compositionally biased region" description="Basic and acidic residues" evidence="1">
    <location>
        <begin position="1435"/>
        <end position="1445"/>
    </location>
</feature>
<feature type="region of interest" description="Disordered" evidence="1">
    <location>
        <begin position="1022"/>
        <end position="1062"/>
    </location>
</feature>
<evidence type="ECO:0000256" key="1">
    <source>
        <dbReference type="SAM" id="MobiDB-lite"/>
    </source>
</evidence>
<feature type="region of interest" description="Disordered" evidence="1">
    <location>
        <begin position="1082"/>
        <end position="1179"/>
    </location>
</feature>
<feature type="region of interest" description="Disordered" evidence="1">
    <location>
        <begin position="1"/>
        <end position="123"/>
    </location>
</feature>
<protein>
    <submittedName>
        <fullName evidence="2">Uncharacterized protein</fullName>
    </submittedName>
</protein>
<organism evidence="2 3">
    <name type="scientific">Neurospora hispaniola</name>
    <dbReference type="NCBI Taxonomy" id="588809"/>
    <lineage>
        <taxon>Eukaryota</taxon>
        <taxon>Fungi</taxon>
        <taxon>Dikarya</taxon>
        <taxon>Ascomycota</taxon>
        <taxon>Pezizomycotina</taxon>
        <taxon>Sordariomycetes</taxon>
        <taxon>Sordariomycetidae</taxon>
        <taxon>Sordariales</taxon>
        <taxon>Sordariaceae</taxon>
        <taxon>Neurospora</taxon>
    </lineage>
</organism>
<evidence type="ECO:0000313" key="3">
    <source>
        <dbReference type="Proteomes" id="UP001285908"/>
    </source>
</evidence>
<keyword evidence="3" id="KW-1185">Reference proteome</keyword>
<feature type="compositionally biased region" description="Basic and acidic residues" evidence="1">
    <location>
        <begin position="684"/>
        <end position="696"/>
    </location>
</feature>
<accession>A0AAJ0IA46</accession>
<feature type="compositionally biased region" description="Basic and acidic residues" evidence="1">
    <location>
        <begin position="381"/>
        <end position="402"/>
    </location>
</feature>
<feature type="compositionally biased region" description="Polar residues" evidence="1">
    <location>
        <begin position="1044"/>
        <end position="1062"/>
    </location>
</feature>
<feature type="compositionally biased region" description="Low complexity" evidence="1">
    <location>
        <begin position="1150"/>
        <end position="1171"/>
    </location>
</feature>
<dbReference type="EMBL" id="JAULSX010000003">
    <property type="protein sequence ID" value="KAK3494823.1"/>
    <property type="molecule type" value="Genomic_DNA"/>
</dbReference>
<feature type="region of interest" description="Disordered" evidence="1">
    <location>
        <begin position="167"/>
        <end position="486"/>
    </location>
</feature>
<feature type="compositionally biased region" description="Basic and acidic residues" evidence="1">
    <location>
        <begin position="970"/>
        <end position="982"/>
    </location>
</feature>
<feature type="compositionally biased region" description="Basic and acidic residues" evidence="1">
    <location>
        <begin position="1023"/>
        <end position="1043"/>
    </location>
</feature>
<proteinExistence type="predicted"/>
<feature type="region of interest" description="Disordered" evidence="1">
    <location>
        <begin position="556"/>
        <end position="575"/>
    </location>
</feature>
<feature type="compositionally biased region" description="Polar residues" evidence="1">
    <location>
        <begin position="415"/>
        <end position="432"/>
    </location>
</feature>
<dbReference type="GeneID" id="87873423"/>
<reference evidence="2 3" key="1">
    <citation type="journal article" date="2023" name="Mol. Phylogenet. Evol.">
        <title>Genome-scale phylogeny and comparative genomics of the fungal order Sordariales.</title>
        <authorList>
            <person name="Hensen N."/>
            <person name="Bonometti L."/>
            <person name="Westerberg I."/>
            <person name="Brannstrom I.O."/>
            <person name="Guillou S."/>
            <person name="Cros-Aarteil S."/>
            <person name="Calhoun S."/>
            <person name="Haridas S."/>
            <person name="Kuo A."/>
            <person name="Mondo S."/>
            <person name="Pangilinan J."/>
            <person name="Riley R."/>
            <person name="LaButti K."/>
            <person name="Andreopoulos B."/>
            <person name="Lipzen A."/>
            <person name="Chen C."/>
            <person name="Yan M."/>
            <person name="Daum C."/>
            <person name="Ng V."/>
            <person name="Clum A."/>
            <person name="Steindorff A."/>
            <person name="Ohm R.A."/>
            <person name="Martin F."/>
            <person name="Silar P."/>
            <person name="Natvig D.O."/>
            <person name="Lalanne C."/>
            <person name="Gautier V."/>
            <person name="Ament-Velasquez S.L."/>
            <person name="Kruys A."/>
            <person name="Hutchinson M.I."/>
            <person name="Powell A.J."/>
            <person name="Barry K."/>
            <person name="Miller A.N."/>
            <person name="Grigoriev I.V."/>
            <person name="Debuchy R."/>
            <person name="Gladieux P."/>
            <person name="Hiltunen Thoren M."/>
            <person name="Johannesson H."/>
        </authorList>
    </citation>
    <scope>NUCLEOTIDE SEQUENCE [LARGE SCALE GENOMIC DNA]</scope>
    <source>
        <strain evidence="2 3">FGSC 10403</strain>
    </source>
</reference>
<feature type="compositionally biased region" description="Low complexity" evidence="1">
    <location>
        <begin position="1303"/>
        <end position="1319"/>
    </location>
</feature>
<comment type="caution">
    <text evidence="2">The sequence shown here is derived from an EMBL/GenBank/DDBJ whole genome shotgun (WGS) entry which is preliminary data.</text>
</comment>
<feature type="compositionally biased region" description="Low complexity" evidence="1">
    <location>
        <begin position="458"/>
        <end position="478"/>
    </location>
</feature>
<feature type="compositionally biased region" description="Polar residues" evidence="1">
    <location>
        <begin position="316"/>
        <end position="362"/>
    </location>
</feature>
<sequence>MTRRSARLASLSQAPESPVKEPSSRSTSTLQSVSETQSAEPETLPAPRRRKSHAAASSPMRVPRTPGKSSPVKLPMSEMHPSKVHPTMAHAPSSGLRLGFTDIKPTTNRDDDLPPIAQSTPTKISVPQSDFTFRRVAQSAAGIALSTQAQSMMEDIRKEAEKYKDEIRQREAEREKEEQANRKIAKATGKASRFSEVHMAQFKKMDSIENHPSILRAQKGRVPDPLKKGVKRSQSKANLDDIDPSRRSKEPTPTSSTAKAKDEDEEGRSPAKRLRQNKEDDVSKGRAIIHDAASSMPKPKPASTATASTIPRPKSVRQSIMSPTRSSLARSTGARTPVRQSLFKSPAKSIQSALPRPTTASKLPTLKEEPVKNTAKPSENQSKKPLEKQAEKQASKEIKQQIDTEMETLNEKEAQTPQQTPRADVKTPTSRIASAKSILRSTTASTMTKIPLPASFGSKTPTSKTPTASRTEETATSAHLTTPGGSLAKHVAFTPETQRATVAQALKSPSPVKQALSKSQPRKAPGQVYYPSLDAILREEQLDRGLLYPDVTEEAKARSFQEPSAVKQFKADSTTVEASSASDSFSFRSERTLNLDSVRRPSFGASPGQSTVRPVRPSLLPTVSESSMPGSFPDPEEVMSPVILSHNKENEAPADPSPIYLALPHGLATKKRNRVSTDEEELEMAERAAKRQKQEPVPEGDALLAPRLVGTNAGAKKPAAAPVKTNGSRKSIAPVSPRKNLGARKSLAAGARKTATASASATTASKEKESHRSPVKKAAAKISLSRLEQLARPKNHPRQEETETQTHLNPLPAPPPSPSTTALHFHPSTQRLITILIQPPNPSQDPTAAATASTTLLFPPPPPPPPPQRPAANPQNNNNHSRVCGEVILRGEECGCLVDVEGEEGLGDGDKEEREKVVVEKGLERIDRVDGGLTRQRWEVREGDKEKERKKEKKKTRNGGKGGLSSLRRGAVDDSSLTRDEMASSSGSDKPETIYVNIFDPVGREAFRPGLMKPIPDWMQTGAREHLDHKTGTINSRHDKSRETISTPRPISQGLSESSSTATVIQTLPQPAATHALIRRQSGAISPRATSPAPSDDAISRPSSVLGRRTPNLRTGTSFVSEQPLIVPSMSSSHPKETTKNSAENSARDSWPSTDSNVSSNSITSSCNNQSETLSRPSSVRNVATIFERGIASKDQRHTPTNQPLPLLRVLQQPYRPLTPTSSDTGFPSSPPHLQSNNLAKRQQRAQTHELGAASMPKPIQIWRSGQAGPKSQINRMSSATVSIPVVSTSSEYLERYQPVKASTSLLSSSSPTQVTRSSGRSIRAGGPGVSAMTRGWEGQLSNTTSSGETERDLLANRVSVYSTSQPPSSFLQPSSHGGERTSIRRSVSHSIRREGALDEGVGVGVEVGCSSHQVEPCSAANGQVTIRRSISHSLRREGAHDHGQNHHFTSHSQSPQSPALPPRSLPYGSPPNSPPNSPNGPTSPIPLNITIQRKLTRNNSKGEPTIGKPVVTAASTSAKETEGAISSPESTPGTGTREEKGEGGGTGLRGSNWTQTRTPSAGRMVTADTSWALGAGISVKRLPKRKSVHAELKRLFGRQ</sequence>
<feature type="compositionally biased region" description="Polar residues" evidence="1">
    <location>
        <begin position="439"/>
        <end position="448"/>
    </location>
</feature>
<feature type="compositionally biased region" description="Low complexity" evidence="1">
    <location>
        <begin position="746"/>
        <end position="764"/>
    </location>
</feature>
<feature type="compositionally biased region" description="Low complexity" evidence="1">
    <location>
        <begin position="24"/>
        <end position="34"/>
    </location>
</feature>
<feature type="compositionally biased region" description="Polar residues" evidence="1">
    <location>
        <begin position="1219"/>
        <end position="1241"/>
    </location>
</feature>
<feature type="region of interest" description="Disordered" evidence="1">
    <location>
        <begin position="1216"/>
        <end position="1276"/>
    </location>
</feature>
<feature type="region of interest" description="Disordered" evidence="1">
    <location>
        <begin position="670"/>
        <end position="881"/>
    </location>
</feature>
<feature type="region of interest" description="Disordered" evidence="1">
    <location>
        <begin position="598"/>
        <end position="638"/>
    </location>
</feature>
<feature type="region of interest" description="Disordered" evidence="1">
    <location>
        <begin position="1362"/>
        <end position="1392"/>
    </location>
</feature>
<feature type="compositionally biased region" description="Basic and acidic residues" evidence="1">
    <location>
        <begin position="925"/>
        <end position="949"/>
    </location>
</feature>
<gene>
    <name evidence="2" type="ORF">B0T23DRAFT_335973</name>
</gene>
<feature type="compositionally biased region" description="Low complexity" evidence="1">
    <location>
        <begin position="1363"/>
        <end position="1376"/>
    </location>
</feature>
<feature type="compositionally biased region" description="Low complexity" evidence="1">
    <location>
        <begin position="710"/>
        <end position="726"/>
    </location>
</feature>
<feature type="compositionally biased region" description="Polar residues" evidence="1">
    <location>
        <begin position="1447"/>
        <end position="1458"/>
    </location>
</feature>
<name>A0AAJ0IA46_9PEZI</name>
<dbReference type="Proteomes" id="UP001285908">
    <property type="component" value="Unassembled WGS sequence"/>
</dbReference>
<feature type="compositionally biased region" description="Pro residues" evidence="1">
    <location>
        <begin position="1459"/>
        <end position="1485"/>
    </location>
</feature>
<evidence type="ECO:0000313" key="2">
    <source>
        <dbReference type="EMBL" id="KAK3494823.1"/>
    </source>
</evidence>
<feature type="compositionally biased region" description="Polar residues" evidence="1">
    <location>
        <begin position="1490"/>
        <end position="1503"/>
    </location>
</feature>
<feature type="compositionally biased region" description="Pro residues" evidence="1">
    <location>
        <begin position="858"/>
        <end position="869"/>
    </location>
</feature>
<feature type="compositionally biased region" description="Low complexity" evidence="1">
    <location>
        <begin position="870"/>
        <end position="879"/>
    </location>
</feature>